<reference evidence="2 3" key="1">
    <citation type="journal article" date="2019" name="Commun. Biol.">
        <title>The bagworm genome reveals a unique fibroin gene that provides high tensile strength.</title>
        <authorList>
            <person name="Kono N."/>
            <person name="Nakamura H."/>
            <person name="Ohtoshi R."/>
            <person name="Tomita M."/>
            <person name="Numata K."/>
            <person name="Arakawa K."/>
        </authorList>
    </citation>
    <scope>NUCLEOTIDE SEQUENCE [LARGE SCALE GENOMIC DNA]</scope>
</reference>
<feature type="region of interest" description="Disordered" evidence="1">
    <location>
        <begin position="1"/>
        <end position="33"/>
    </location>
</feature>
<proteinExistence type="predicted"/>
<evidence type="ECO:0000313" key="3">
    <source>
        <dbReference type="Proteomes" id="UP000299102"/>
    </source>
</evidence>
<dbReference type="EMBL" id="BGZK01000322">
    <property type="protein sequence ID" value="GBP36711.1"/>
    <property type="molecule type" value="Genomic_DNA"/>
</dbReference>
<accession>A0A4C1VCY4</accession>
<dbReference type="Proteomes" id="UP000299102">
    <property type="component" value="Unassembled WGS sequence"/>
</dbReference>
<comment type="caution">
    <text evidence="2">The sequence shown here is derived from an EMBL/GenBank/DDBJ whole genome shotgun (WGS) entry which is preliminary data.</text>
</comment>
<gene>
    <name evidence="2" type="ORF">EVAR_24714_1</name>
</gene>
<evidence type="ECO:0000256" key="1">
    <source>
        <dbReference type="SAM" id="MobiDB-lite"/>
    </source>
</evidence>
<evidence type="ECO:0000313" key="2">
    <source>
        <dbReference type="EMBL" id="GBP36711.1"/>
    </source>
</evidence>
<protein>
    <submittedName>
        <fullName evidence="2">Uncharacterized protein</fullName>
    </submittedName>
</protein>
<name>A0A4C1VCY4_EUMVA</name>
<keyword evidence="3" id="KW-1185">Reference proteome</keyword>
<organism evidence="2 3">
    <name type="scientific">Eumeta variegata</name>
    <name type="common">Bagworm moth</name>
    <name type="synonym">Eumeta japonica</name>
    <dbReference type="NCBI Taxonomy" id="151549"/>
    <lineage>
        <taxon>Eukaryota</taxon>
        <taxon>Metazoa</taxon>
        <taxon>Ecdysozoa</taxon>
        <taxon>Arthropoda</taxon>
        <taxon>Hexapoda</taxon>
        <taxon>Insecta</taxon>
        <taxon>Pterygota</taxon>
        <taxon>Neoptera</taxon>
        <taxon>Endopterygota</taxon>
        <taxon>Lepidoptera</taxon>
        <taxon>Glossata</taxon>
        <taxon>Ditrysia</taxon>
        <taxon>Tineoidea</taxon>
        <taxon>Psychidae</taxon>
        <taxon>Oiketicinae</taxon>
        <taxon>Eumeta</taxon>
    </lineage>
</organism>
<dbReference type="AlphaFoldDB" id="A0A4C1VCY4"/>
<sequence>MVPTHGPCDTKGVTSALPALRDGVRSPLPISQQPRNSFVVRDTSPLQKAINYGGEWRNKERQGEREKGKIIRQPNLGHYSARKHLKEFAAPPAPDRSKHYISTAQ</sequence>